<dbReference type="HOGENOM" id="CLU_009942_2_0_7"/>
<dbReference type="Proteomes" id="UP000006034">
    <property type="component" value="Unassembled WGS sequence"/>
</dbReference>
<evidence type="ECO:0000256" key="1">
    <source>
        <dbReference type="SAM" id="MobiDB-lite"/>
    </source>
</evidence>
<dbReference type="RefSeq" id="WP_005025869.1">
    <property type="nucleotide sequence ID" value="NZ_KE150238.1"/>
</dbReference>
<dbReference type="STRING" id="563192.HMPREF0179_01063"/>
<dbReference type="OrthoDB" id="5485695at2"/>
<proteinExistence type="predicted"/>
<keyword evidence="2" id="KW-0732">Signal</keyword>
<name>E5Y4F1_BILW3</name>
<feature type="chain" id="PRO_5003203188" description="Amidohydrolase 3 domain-containing protein" evidence="2">
    <location>
        <begin position="29"/>
        <end position="945"/>
    </location>
</feature>
<organism evidence="4 5">
    <name type="scientific">Bilophila wadsworthia (strain 3_1_6)</name>
    <dbReference type="NCBI Taxonomy" id="563192"/>
    <lineage>
        <taxon>Bacteria</taxon>
        <taxon>Pseudomonadati</taxon>
        <taxon>Thermodesulfobacteriota</taxon>
        <taxon>Desulfovibrionia</taxon>
        <taxon>Desulfovibrionales</taxon>
        <taxon>Desulfovibrionaceae</taxon>
        <taxon>Bilophila</taxon>
    </lineage>
</organism>
<dbReference type="GeneID" id="78086203"/>
<dbReference type="PANTHER" id="PTHR22642">
    <property type="entry name" value="IMIDAZOLONEPROPIONASE"/>
    <property type="match status" value="1"/>
</dbReference>
<dbReference type="Gene3D" id="3.20.20.140">
    <property type="entry name" value="Metal-dependent hydrolases"/>
    <property type="match status" value="3"/>
</dbReference>
<feature type="region of interest" description="Disordered" evidence="1">
    <location>
        <begin position="889"/>
        <end position="913"/>
    </location>
</feature>
<dbReference type="GO" id="GO:0016810">
    <property type="term" value="F:hydrolase activity, acting on carbon-nitrogen (but not peptide) bonds"/>
    <property type="evidence" value="ECO:0007669"/>
    <property type="project" value="InterPro"/>
</dbReference>
<gene>
    <name evidence="4" type="ORF">HMPREF0179_01063</name>
</gene>
<dbReference type="Pfam" id="PF07969">
    <property type="entry name" value="Amidohydro_3"/>
    <property type="match status" value="2"/>
</dbReference>
<dbReference type="SUPFAM" id="SSF51338">
    <property type="entry name" value="Composite domain of metallo-dependent hydrolases"/>
    <property type="match status" value="1"/>
</dbReference>
<evidence type="ECO:0000259" key="3">
    <source>
        <dbReference type="Pfam" id="PF07969"/>
    </source>
</evidence>
<reference evidence="4 5" key="1">
    <citation type="submission" date="2010-10" db="EMBL/GenBank/DDBJ databases">
        <authorList>
            <consortium name="The Broad Institute Genome Sequencing Platform"/>
            <person name="Ward D."/>
            <person name="Earl A."/>
            <person name="Feldgarden M."/>
            <person name="Young S.K."/>
            <person name="Gargeya S."/>
            <person name="Zeng Q."/>
            <person name="Alvarado L."/>
            <person name="Berlin A."/>
            <person name="Bochicchio J."/>
            <person name="Chapman S.B."/>
            <person name="Chen Z."/>
            <person name="Freedman E."/>
            <person name="Gellesch M."/>
            <person name="Goldberg J."/>
            <person name="Griggs A."/>
            <person name="Gujja S."/>
            <person name="Heilman E."/>
            <person name="Heiman D."/>
            <person name="Howarth C."/>
            <person name="Mehta T."/>
            <person name="Neiman D."/>
            <person name="Pearson M."/>
            <person name="Roberts A."/>
            <person name="Saif S."/>
            <person name="Shea T."/>
            <person name="Shenoy N."/>
            <person name="Sisk P."/>
            <person name="Stolte C."/>
            <person name="Sykes S."/>
            <person name="White J."/>
            <person name="Yandava C."/>
            <person name="Allen-Vercoe E."/>
            <person name="Sibley C."/>
            <person name="Ambrose C.E."/>
            <person name="Strauss J."/>
            <person name="Daigneault M."/>
            <person name="Haas B."/>
            <person name="Nusbaum C."/>
            <person name="Birren B."/>
        </authorList>
    </citation>
    <scope>NUCLEOTIDE SEQUENCE [LARGE SCALE GENOMIC DNA]</scope>
    <source>
        <strain evidence="4 5">3_1_6</strain>
    </source>
</reference>
<evidence type="ECO:0000313" key="4">
    <source>
        <dbReference type="EMBL" id="EFV45135.1"/>
    </source>
</evidence>
<accession>E5Y4F1</accession>
<feature type="domain" description="Amidohydrolase 3" evidence="3">
    <location>
        <begin position="93"/>
        <end position="486"/>
    </location>
</feature>
<protein>
    <recommendedName>
        <fullName evidence="3">Amidohydrolase 3 domain-containing protein</fullName>
    </recommendedName>
</protein>
<feature type="domain" description="Amidohydrolase 3" evidence="3">
    <location>
        <begin position="546"/>
        <end position="718"/>
    </location>
</feature>
<dbReference type="Gene3D" id="3.10.310.70">
    <property type="match status" value="1"/>
</dbReference>
<dbReference type="EMBL" id="ADCP02000001">
    <property type="protein sequence ID" value="EFV45135.1"/>
    <property type="molecule type" value="Genomic_DNA"/>
</dbReference>
<feature type="signal peptide" evidence="2">
    <location>
        <begin position="1"/>
        <end position="28"/>
    </location>
</feature>
<comment type="caution">
    <text evidence="4">The sequence shown here is derived from an EMBL/GenBank/DDBJ whole genome shotgun (WGS) entry which is preliminary data.</text>
</comment>
<dbReference type="Gene3D" id="2.30.40.10">
    <property type="entry name" value="Urease, subunit C, domain 1"/>
    <property type="match status" value="2"/>
</dbReference>
<dbReference type="InterPro" id="IPR011059">
    <property type="entry name" value="Metal-dep_hydrolase_composite"/>
</dbReference>
<evidence type="ECO:0000256" key="2">
    <source>
        <dbReference type="SAM" id="SignalP"/>
    </source>
</evidence>
<dbReference type="AlphaFoldDB" id="E5Y4F1"/>
<evidence type="ECO:0000313" key="5">
    <source>
        <dbReference type="Proteomes" id="UP000006034"/>
    </source>
</evidence>
<dbReference type="eggNOG" id="COG1574">
    <property type="taxonomic scope" value="Bacteria"/>
</dbReference>
<keyword evidence="5" id="KW-1185">Reference proteome</keyword>
<dbReference type="InterPro" id="IPR013108">
    <property type="entry name" value="Amidohydro_3"/>
</dbReference>
<reference evidence="4 5" key="2">
    <citation type="submission" date="2013-04" db="EMBL/GenBank/DDBJ databases">
        <title>The Genome Sequence of Bilophila wadsworthia 3_1_6.</title>
        <authorList>
            <consortium name="The Broad Institute Genomics Platform"/>
            <person name="Earl A."/>
            <person name="Ward D."/>
            <person name="Feldgarden M."/>
            <person name="Gevers D."/>
            <person name="Sibley C."/>
            <person name="Strauss J."/>
            <person name="Allen-Vercoe E."/>
            <person name="Walker B."/>
            <person name="Young S."/>
            <person name="Zeng Q."/>
            <person name="Gargeya S."/>
            <person name="Fitzgerald M."/>
            <person name="Haas B."/>
            <person name="Abouelleil A."/>
            <person name="Allen A.W."/>
            <person name="Alvarado L."/>
            <person name="Arachchi H.M."/>
            <person name="Berlin A.M."/>
            <person name="Chapman S.B."/>
            <person name="Gainer-Dewar J."/>
            <person name="Goldberg J."/>
            <person name="Griggs A."/>
            <person name="Gujja S."/>
            <person name="Hansen M."/>
            <person name="Howarth C."/>
            <person name="Imamovic A."/>
            <person name="Ireland A."/>
            <person name="Larimer J."/>
            <person name="McCowan C."/>
            <person name="Murphy C."/>
            <person name="Pearson M."/>
            <person name="Poon T.W."/>
            <person name="Priest M."/>
            <person name="Roberts A."/>
            <person name="Saif S."/>
            <person name="Shea T."/>
            <person name="Sisk P."/>
            <person name="Sykes S."/>
            <person name="Wortman J."/>
            <person name="Nusbaum C."/>
            <person name="Birren B."/>
        </authorList>
    </citation>
    <scope>NUCLEOTIDE SEQUENCE [LARGE SCALE GENOMIC DNA]</scope>
    <source>
        <strain evidence="4 5">3_1_6</strain>
    </source>
</reference>
<dbReference type="PANTHER" id="PTHR22642:SF2">
    <property type="entry name" value="PROTEIN LONG AFTER FAR-RED 3"/>
    <property type="match status" value="1"/>
</dbReference>
<sequence length="945" mass="101771">MKNRVKKQALSFAAAMAMILGGGMQLYAADKIADTVYRNGKIYTITETVQEAKDVKNAKKVDVVATLNGKIIFVGSEADAKAQGFLDENKVSKIVDLRGKTMLPGFVDGHGHFPSQGDNDLFKVNLNSPLLGGTVDTMDKLVAELHAKAETLPAGSPIIGWNYDDTQLAEQVHPTRADLDKASTTHPILVVHISGHMAVANSAALDKYGVNKSTNVEGVVKDANGEPTGLLLEMKAQGLVPLASELKTNSAFGVARATQVYAAAGVSTADSGGTTVSSQVPLFQKTLAADQLGVRVLVHPLAYYYAPGLGLIGDDAMGISNRKAVGWKDTGDGKYTDASDALKIGYDMTTLKASKADVPSGLPANALMLGAYKFIFDGSPQGYTAWMKNPGYYDWGKYTAENSFNKAGYFNGLEGTLNMPVPNLKENIKIYHAAGQSVEVHTNGSAAAEAYVAALEEAVAAFPNVTDTRHTSIHGQTMERQHVERLSGHYENLEATADMYADAEFDGAFKDGKVDLSMGGKLPGNNLDKLMRAQNTVNSYFNNHTYFYGYRHTNQFFGPGRAYNMSPAGWSEAYGQRYTFHNDTFVTPISPLRSIQSGVTRFSGDARAAAGQENITVNGTGHDLNATVNYEARKGDPTTTRKFWTYDHRVNPLQAIHAVTIGPAYQNKVEDRIGSIAEGKLADFVILDEDIMDVAAKEPLRIADMRVASTIVADKVVHGVLPDSKTFISQFCAAYEQPTLDTVVTVQSSQMIDNATADKEYAALERGEKRFGTLQFTAEVAADSSAIFQMNMLGNGEKISALKLYKLTANKKSEYTYGRPAPDALGSASGQWWIASFDNPTVQLHQDTVLEMDKQYVAFFIIHDNDSVFDADKTDGVIVDPVTMVSTSGTLPTNGGTADPTSNDDDGGSSSGCTVGSTPSYDLLVLLLGMSAVAAIRVLRRRNEQ</sequence>